<accession>A0ABX8UVE1</accession>
<keyword evidence="2" id="KW-0238">DNA-binding</keyword>
<evidence type="ECO:0000259" key="4">
    <source>
        <dbReference type="PROSITE" id="PS01124"/>
    </source>
</evidence>
<feature type="domain" description="HTH araC/xylS-type" evidence="4">
    <location>
        <begin position="51"/>
        <end position="152"/>
    </location>
</feature>
<dbReference type="PANTHER" id="PTHR43280:SF31">
    <property type="entry name" value="TRANSCRIPTIONAL REGULATORY PROTEIN"/>
    <property type="match status" value="1"/>
</dbReference>
<dbReference type="Pfam" id="PF12833">
    <property type="entry name" value="HTH_18"/>
    <property type="match status" value="1"/>
</dbReference>
<evidence type="ECO:0000256" key="2">
    <source>
        <dbReference type="ARBA" id="ARBA00023125"/>
    </source>
</evidence>
<dbReference type="InterPro" id="IPR018062">
    <property type="entry name" value="HTH_AraC-typ_CS"/>
</dbReference>
<dbReference type="PANTHER" id="PTHR43280">
    <property type="entry name" value="ARAC-FAMILY TRANSCRIPTIONAL REGULATOR"/>
    <property type="match status" value="1"/>
</dbReference>
<dbReference type="PRINTS" id="PR00032">
    <property type="entry name" value="HTHARAC"/>
</dbReference>
<keyword evidence="6" id="KW-1185">Reference proteome</keyword>
<dbReference type="PROSITE" id="PS01124">
    <property type="entry name" value="HTH_ARAC_FAMILY_2"/>
    <property type="match status" value="1"/>
</dbReference>
<dbReference type="InterPro" id="IPR020449">
    <property type="entry name" value="Tscrpt_reg_AraC-type_HTH"/>
</dbReference>
<dbReference type="InterPro" id="IPR018060">
    <property type="entry name" value="HTH_AraC"/>
</dbReference>
<gene>
    <name evidence="5" type="ORF">KZJ38_25135</name>
</gene>
<dbReference type="EMBL" id="CP080096">
    <property type="protein sequence ID" value="QYD72966.1"/>
    <property type="molecule type" value="Genomic_DNA"/>
</dbReference>
<dbReference type="PROSITE" id="PS00041">
    <property type="entry name" value="HTH_ARAC_FAMILY_1"/>
    <property type="match status" value="1"/>
</dbReference>
<protein>
    <submittedName>
        <fullName evidence="5">AraC family transcriptional regulator</fullName>
    </submittedName>
</protein>
<reference evidence="5 6" key="1">
    <citation type="submission" date="2021-07" db="EMBL/GenBank/DDBJ databases">
        <title>Paraburkholderia edwinii protects Aspergillus sp. from phenazines by acting as a toxin sponge.</title>
        <authorList>
            <person name="Dahlstrom K.M."/>
            <person name="Newman D.K."/>
        </authorList>
    </citation>
    <scope>NUCLEOTIDE SEQUENCE [LARGE SCALE GENOMIC DNA]</scope>
    <source>
        <strain evidence="5 6">Pe01</strain>
    </source>
</reference>
<organism evidence="5 6">
    <name type="scientific">Paraburkholderia edwinii</name>
    <dbReference type="NCBI Taxonomy" id="2861782"/>
    <lineage>
        <taxon>Bacteria</taxon>
        <taxon>Pseudomonadati</taxon>
        <taxon>Pseudomonadota</taxon>
        <taxon>Betaproteobacteria</taxon>
        <taxon>Burkholderiales</taxon>
        <taxon>Burkholderiaceae</taxon>
        <taxon>Paraburkholderia</taxon>
    </lineage>
</organism>
<name>A0ABX8UVE1_9BURK</name>
<dbReference type="InterPro" id="IPR009057">
    <property type="entry name" value="Homeodomain-like_sf"/>
</dbReference>
<keyword evidence="1" id="KW-0805">Transcription regulation</keyword>
<dbReference type="SMART" id="SM00342">
    <property type="entry name" value="HTH_ARAC"/>
    <property type="match status" value="1"/>
</dbReference>
<proteinExistence type="predicted"/>
<dbReference type="SUPFAM" id="SSF46689">
    <property type="entry name" value="Homeodomain-like"/>
    <property type="match status" value="1"/>
</dbReference>
<dbReference type="Proteomes" id="UP000826462">
    <property type="component" value="Chromosome 2"/>
</dbReference>
<evidence type="ECO:0000256" key="1">
    <source>
        <dbReference type="ARBA" id="ARBA00023015"/>
    </source>
</evidence>
<sequence>MVALARADLNREPPSPQFREKLGEQMLDMMEVLLQNTTGSAASRRSDLILLRAKTTIARRLGDSGLSTDQIATELHISANYLAKLFRMEGTTVTRYVLQKRLAKAHGFLKQSGRYRLQIQEVAYLCGFESPSHFSRTFKQHFGVSPRDAASV</sequence>
<evidence type="ECO:0000313" key="6">
    <source>
        <dbReference type="Proteomes" id="UP000826462"/>
    </source>
</evidence>
<dbReference type="RefSeq" id="WP_219802464.1">
    <property type="nucleotide sequence ID" value="NZ_CP080096.1"/>
</dbReference>
<evidence type="ECO:0000313" key="5">
    <source>
        <dbReference type="EMBL" id="QYD72966.1"/>
    </source>
</evidence>
<evidence type="ECO:0000256" key="3">
    <source>
        <dbReference type="ARBA" id="ARBA00023163"/>
    </source>
</evidence>
<keyword evidence="3" id="KW-0804">Transcription</keyword>
<dbReference type="Gene3D" id="1.10.10.60">
    <property type="entry name" value="Homeodomain-like"/>
    <property type="match status" value="1"/>
</dbReference>